<reference evidence="1" key="1">
    <citation type="submission" date="2021-06" db="EMBL/GenBank/DDBJ databases">
        <authorList>
            <person name="Kallberg Y."/>
            <person name="Tangrot J."/>
            <person name="Rosling A."/>
        </authorList>
    </citation>
    <scope>NUCLEOTIDE SEQUENCE</scope>
    <source>
        <strain evidence="1">IL203A</strain>
    </source>
</reference>
<protein>
    <submittedName>
        <fullName evidence="1">11721_t:CDS:1</fullName>
    </submittedName>
</protein>
<name>A0ACA9QRB2_9GLOM</name>
<evidence type="ECO:0000313" key="1">
    <source>
        <dbReference type="EMBL" id="CAG8762577.1"/>
    </source>
</evidence>
<keyword evidence="2" id="KW-1185">Reference proteome</keyword>
<organism evidence="1 2">
    <name type="scientific">Dentiscutata heterogama</name>
    <dbReference type="NCBI Taxonomy" id="1316150"/>
    <lineage>
        <taxon>Eukaryota</taxon>
        <taxon>Fungi</taxon>
        <taxon>Fungi incertae sedis</taxon>
        <taxon>Mucoromycota</taxon>
        <taxon>Glomeromycotina</taxon>
        <taxon>Glomeromycetes</taxon>
        <taxon>Diversisporales</taxon>
        <taxon>Gigasporaceae</taxon>
        <taxon>Dentiscutata</taxon>
    </lineage>
</organism>
<feature type="non-terminal residue" evidence="1">
    <location>
        <position position="54"/>
    </location>
</feature>
<accession>A0ACA9QRB2</accession>
<gene>
    <name evidence="1" type="ORF">DHETER_LOCUS15355</name>
</gene>
<feature type="non-terminal residue" evidence="1">
    <location>
        <position position="1"/>
    </location>
</feature>
<proteinExistence type="predicted"/>
<dbReference type="EMBL" id="CAJVPU010052109">
    <property type="protein sequence ID" value="CAG8762577.1"/>
    <property type="molecule type" value="Genomic_DNA"/>
</dbReference>
<comment type="caution">
    <text evidence="1">The sequence shown here is derived from an EMBL/GenBank/DDBJ whole genome shotgun (WGS) entry which is preliminary data.</text>
</comment>
<evidence type="ECO:0000313" key="2">
    <source>
        <dbReference type="Proteomes" id="UP000789702"/>
    </source>
</evidence>
<dbReference type="Proteomes" id="UP000789702">
    <property type="component" value="Unassembled WGS sequence"/>
</dbReference>
<sequence length="54" mass="6167">EITAYKQRGKYFSLFATIVAFNKSLRHVGTVPLTWTSHGRCLEEKAILCYAIFS</sequence>